<evidence type="ECO:0000256" key="1">
    <source>
        <dbReference type="SAM" id="MobiDB-lite"/>
    </source>
</evidence>
<feature type="compositionally biased region" description="Basic residues" evidence="1">
    <location>
        <begin position="250"/>
        <end position="263"/>
    </location>
</feature>
<evidence type="ECO:0000313" key="2">
    <source>
        <dbReference type="EMBL" id="OMP13685.1"/>
    </source>
</evidence>
<dbReference type="AlphaFoldDB" id="A0A1R3L2X2"/>
<gene>
    <name evidence="2" type="ORF">COLO4_01153</name>
</gene>
<comment type="caution">
    <text evidence="2">The sequence shown here is derived from an EMBL/GenBank/DDBJ whole genome shotgun (WGS) entry which is preliminary data.</text>
</comment>
<dbReference type="Proteomes" id="UP000187203">
    <property type="component" value="Unassembled WGS sequence"/>
</dbReference>
<keyword evidence="3" id="KW-1185">Reference proteome</keyword>
<feature type="region of interest" description="Disordered" evidence="1">
    <location>
        <begin position="1"/>
        <end position="61"/>
    </location>
</feature>
<organism evidence="2 3">
    <name type="scientific">Corchorus olitorius</name>
    <dbReference type="NCBI Taxonomy" id="93759"/>
    <lineage>
        <taxon>Eukaryota</taxon>
        <taxon>Viridiplantae</taxon>
        <taxon>Streptophyta</taxon>
        <taxon>Embryophyta</taxon>
        <taxon>Tracheophyta</taxon>
        <taxon>Spermatophyta</taxon>
        <taxon>Magnoliopsida</taxon>
        <taxon>eudicotyledons</taxon>
        <taxon>Gunneridae</taxon>
        <taxon>Pentapetalae</taxon>
        <taxon>rosids</taxon>
        <taxon>malvids</taxon>
        <taxon>Malvales</taxon>
        <taxon>Malvaceae</taxon>
        <taxon>Grewioideae</taxon>
        <taxon>Apeibeae</taxon>
        <taxon>Corchorus</taxon>
    </lineage>
</organism>
<dbReference type="EMBL" id="AWUE01003558">
    <property type="protein sequence ID" value="OMP13685.1"/>
    <property type="molecule type" value="Genomic_DNA"/>
</dbReference>
<evidence type="ECO:0000313" key="3">
    <source>
        <dbReference type="Proteomes" id="UP000187203"/>
    </source>
</evidence>
<feature type="region of interest" description="Disordered" evidence="1">
    <location>
        <begin position="234"/>
        <end position="271"/>
    </location>
</feature>
<reference evidence="3" key="1">
    <citation type="submission" date="2013-09" db="EMBL/GenBank/DDBJ databases">
        <title>Corchorus olitorius genome sequencing.</title>
        <authorList>
            <person name="Alam M."/>
            <person name="Haque M.S."/>
            <person name="Islam M.S."/>
            <person name="Emdad E.M."/>
            <person name="Islam M.M."/>
            <person name="Ahmed B."/>
            <person name="Halim A."/>
            <person name="Hossen Q.M.M."/>
            <person name="Hossain M.Z."/>
            <person name="Ahmed R."/>
            <person name="Khan M.M."/>
            <person name="Islam R."/>
            <person name="Rashid M.M."/>
            <person name="Khan S.A."/>
            <person name="Rahman M.S."/>
            <person name="Alam M."/>
            <person name="Yahiya A.S."/>
            <person name="Khan M.S."/>
            <person name="Azam M.S."/>
            <person name="Haque T."/>
            <person name="Lashkar M.Z.H."/>
            <person name="Akhand A.I."/>
            <person name="Morshed G."/>
            <person name="Roy S."/>
            <person name="Uddin K.S."/>
            <person name="Rabeya T."/>
            <person name="Hossain A.S."/>
            <person name="Chowdhury A."/>
            <person name="Snigdha A.R."/>
            <person name="Mortoza M.S."/>
            <person name="Matin S.A."/>
            <person name="Hoque S.M.E."/>
            <person name="Islam M.K."/>
            <person name="Roy D.K."/>
            <person name="Haider R."/>
            <person name="Moosa M.M."/>
            <person name="Elias S.M."/>
            <person name="Hasan A.M."/>
            <person name="Jahan S."/>
            <person name="Shafiuddin M."/>
            <person name="Mahmood N."/>
            <person name="Shommy N.S."/>
        </authorList>
    </citation>
    <scope>NUCLEOTIDE SEQUENCE [LARGE SCALE GENOMIC DNA]</scope>
    <source>
        <strain evidence="3">cv. O-4</strain>
    </source>
</reference>
<protein>
    <submittedName>
        <fullName evidence="2">Uncharacterized protein</fullName>
    </submittedName>
</protein>
<sequence length="508" mass="55856">MQAKLAEPKPGPQPNAKNGRAGDAPVAAFCDRRAPRQTCRSVKCGKRGQPRADPRKQQQRNMEIVMHASASGAAPRYDRRLNVSGSFAATVSYRAGMTAPRLSREIGTNRGNVTRVYADGPTPVFGRRRQAGRVGKAVGRSGARSGIQAAASTRSRRGGARTFQIDTRQQMQQAHKFRLTMCAGLAQNVADMYAHRVQREEFALGNLLQRFARSQPGSDDAFLVGQSEERCKHAGVHDGARLGVADQHQRQRRSPRRTHRIGGGKRGGDERHRTAIARQIHPRTSRALHAERPGGVFDEVAQRGVVHVVSRVQHAAIQRQTVVFCRHRACPGVGVFHAHGAFNDHHAKVERIQPSHADRGKFVQLEVALLHARGTLQVGQYALQAGLALHRADFRRFVVARAQSHRDAHVGRVDEGDGRRSVLFRGLGTDQLRVLAEGVAVARLRAVLAPARRNAMTRRVGVLVPDEIMGAFGAGVDGEQGQGDRHLRRLKYRLVNGIDESMELCVIR</sequence>
<proteinExistence type="predicted"/>
<accession>A0A1R3L2X2</accession>
<name>A0A1R3L2X2_9ROSI</name>